<dbReference type="PROSITE" id="PS51118">
    <property type="entry name" value="HTH_HXLR"/>
    <property type="match status" value="1"/>
</dbReference>
<keyword evidence="6" id="KW-1185">Reference proteome</keyword>
<evidence type="ECO:0000259" key="4">
    <source>
        <dbReference type="PROSITE" id="PS51118"/>
    </source>
</evidence>
<evidence type="ECO:0000256" key="1">
    <source>
        <dbReference type="ARBA" id="ARBA00023015"/>
    </source>
</evidence>
<name>A0ABP8A9G7_9ACTN</name>
<feature type="domain" description="HTH hxlR-type" evidence="4">
    <location>
        <begin position="16"/>
        <end position="113"/>
    </location>
</feature>
<evidence type="ECO:0000256" key="2">
    <source>
        <dbReference type="ARBA" id="ARBA00023125"/>
    </source>
</evidence>
<reference evidence="6" key="1">
    <citation type="journal article" date="2019" name="Int. J. Syst. Evol. Microbiol.">
        <title>The Global Catalogue of Microorganisms (GCM) 10K type strain sequencing project: providing services to taxonomists for standard genome sequencing and annotation.</title>
        <authorList>
            <consortium name="The Broad Institute Genomics Platform"/>
            <consortium name="The Broad Institute Genome Sequencing Center for Infectious Disease"/>
            <person name="Wu L."/>
            <person name="Ma J."/>
        </authorList>
    </citation>
    <scope>NUCLEOTIDE SEQUENCE [LARGE SCALE GENOMIC DNA]</scope>
    <source>
        <strain evidence="6">JCM 17388</strain>
    </source>
</reference>
<accession>A0ABP8A9G7</accession>
<comment type="caution">
    <text evidence="5">The sequence shown here is derived from an EMBL/GenBank/DDBJ whole genome shotgun (WGS) entry which is preliminary data.</text>
</comment>
<dbReference type="PANTHER" id="PTHR33204">
    <property type="entry name" value="TRANSCRIPTIONAL REGULATOR, MARR FAMILY"/>
    <property type="match status" value="1"/>
</dbReference>
<dbReference type="SUPFAM" id="SSF46785">
    <property type="entry name" value="Winged helix' DNA-binding domain"/>
    <property type="match status" value="1"/>
</dbReference>
<dbReference type="RefSeq" id="WP_344913967.1">
    <property type="nucleotide sequence ID" value="NZ_BAABAQ010000001.1"/>
</dbReference>
<dbReference type="PANTHER" id="PTHR33204:SF18">
    <property type="entry name" value="TRANSCRIPTIONAL REGULATORY PROTEIN"/>
    <property type="match status" value="1"/>
</dbReference>
<evidence type="ECO:0000313" key="5">
    <source>
        <dbReference type="EMBL" id="GAA4180045.1"/>
    </source>
</evidence>
<sequence>MSLDSEPTNLGAPRVCPIADALEVVGERWTLLVLRELGFGVHRFKDIQTNTGAPRETLTLRLRKLEDAGLIERRRYSEHPPRDEYLLTAAGEDIAPVLRSLRHWGEHHAAPLLRTS</sequence>
<organism evidence="5 6">
    <name type="scientific">Streptosporangium oxazolinicum</name>
    <dbReference type="NCBI Taxonomy" id="909287"/>
    <lineage>
        <taxon>Bacteria</taxon>
        <taxon>Bacillati</taxon>
        <taxon>Actinomycetota</taxon>
        <taxon>Actinomycetes</taxon>
        <taxon>Streptosporangiales</taxon>
        <taxon>Streptosporangiaceae</taxon>
        <taxon>Streptosporangium</taxon>
    </lineage>
</organism>
<proteinExistence type="predicted"/>
<evidence type="ECO:0000256" key="3">
    <source>
        <dbReference type="ARBA" id="ARBA00023163"/>
    </source>
</evidence>
<dbReference type="EMBL" id="BAABAQ010000001">
    <property type="protein sequence ID" value="GAA4180045.1"/>
    <property type="molecule type" value="Genomic_DNA"/>
</dbReference>
<dbReference type="InterPro" id="IPR002577">
    <property type="entry name" value="HTH_HxlR"/>
</dbReference>
<dbReference type="InterPro" id="IPR036388">
    <property type="entry name" value="WH-like_DNA-bd_sf"/>
</dbReference>
<dbReference type="Pfam" id="PF01638">
    <property type="entry name" value="HxlR"/>
    <property type="match status" value="1"/>
</dbReference>
<gene>
    <name evidence="5" type="ORF">GCM10022252_02350</name>
</gene>
<protein>
    <recommendedName>
        <fullName evidence="4">HTH hxlR-type domain-containing protein</fullName>
    </recommendedName>
</protein>
<dbReference type="Proteomes" id="UP001501251">
    <property type="component" value="Unassembled WGS sequence"/>
</dbReference>
<keyword evidence="2" id="KW-0238">DNA-binding</keyword>
<dbReference type="Gene3D" id="1.10.10.10">
    <property type="entry name" value="Winged helix-like DNA-binding domain superfamily/Winged helix DNA-binding domain"/>
    <property type="match status" value="1"/>
</dbReference>
<evidence type="ECO:0000313" key="6">
    <source>
        <dbReference type="Proteomes" id="UP001501251"/>
    </source>
</evidence>
<dbReference type="InterPro" id="IPR036390">
    <property type="entry name" value="WH_DNA-bd_sf"/>
</dbReference>
<keyword evidence="1" id="KW-0805">Transcription regulation</keyword>
<keyword evidence="3" id="KW-0804">Transcription</keyword>